<dbReference type="EMBL" id="BAABAB010000009">
    <property type="protein sequence ID" value="GAA3613700.1"/>
    <property type="molecule type" value="Genomic_DNA"/>
</dbReference>
<protein>
    <submittedName>
        <fullName evidence="1">Uncharacterized protein</fullName>
    </submittedName>
</protein>
<accession>A0ABP6ZLJ3</accession>
<evidence type="ECO:0000313" key="2">
    <source>
        <dbReference type="Proteomes" id="UP001501490"/>
    </source>
</evidence>
<proteinExistence type="predicted"/>
<keyword evidence="2" id="KW-1185">Reference proteome</keyword>
<gene>
    <name evidence="1" type="ORF">GCM10022236_14530</name>
</gene>
<reference evidence="2" key="1">
    <citation type="journal article" date="2019" name="Int. J. Syst. Evol. Microbiol.">
        <title>The Global Catalogue of Microorganisms (GCM) 10K type strain sequencing project: providing services to taxonomists for standard genome sequencing and annotation.</title>
        <authorList>
            <consortium name="The Broad Institute Genomics Platform"/>
            <consortium name="The Broad Institute Genome Sequencing Center for Infectious Disease"/>
            <person name="Wu L."/>
            <person name="Ma J."/>
        </authorList>
    </citation>
    <scope>NUCLEOTIDE SEQUENCE [LARGE SCALE GENOMIC DNA]</scope>
    <source>
        <strain evidence="2">JCM 16929</strain>
    </source>
</reference>
<name>A0ABP6ZLJ3_9ACTN</name>
<sequence length="50" mass="5433">MSQPLKIGPVTFLVALLGGELCHWTRYDLLPLSSMIRGVLLPGLVALADR</sequence>
<organism evidence="1 2">
    <name type="scientific">Microlunatus ginsengisoli</name>
    <dbReference type="NCBI Taxonomy" id="363863"/>
    <lineage>
        <taxon>Bacteria</taxon>
        <taxon>Bacillati</taxon>
        <taxon>Actinomycetota</taxon>
        <taxon>Actinomycetes</taxon>
        <taxon>Propionibacteriales</taxon>
        <taxon>Propionibacteriaceae</taxon>
        <taxon>Microlunatus</taxon>
    </lineage>
</organism>
<evidence type="ECO:0000313" key="1">
    <source>
        <dbReference type="EMBL" id="GAA3613700.1"/>
    </source>
</evidence>
<dbReference type="Proteomes" id="UP001501490">
    <property type="component" value="Unassembled WGS sequence"/>
</dbReference>
<comment type="caution">
    <text evidence="1">The sequence shown here is derived from an EMBL/GenBank/DDBJ whole genome shotgun (WGS) entry which is preliminary data.</text>
</comment>